<evidence type="ECO:0000256" key="4">
    <source>
        <dbReference type="ARBA" id="ARBA00023157"/>
    </source>
</evidence>
<keyword evidence="6" id="KW-1133">Transmembrane helix</keyword>
<geneLocation type="plasmid" evidence="8">
    <name>pKHM-1</name>
</geneLocation>
<feature type="transmembrane region" description="Helical" evidence="6">
    <location>
        <begin position="12"/>
        <end position="32"/>
    </location>
</feature>
<proteinExistence type="inferred from homology"/>
<dbReference type="EMBL" id="AP014939">
    <property type="protein sequence ID" value="BAS21545.1"/>
    <property type="molecule type" value="Genomic_DNA"/>
</dbReference>
<keyword evidence="4" id="KW-1015">Disulfide bond</keyword>
<dbReference type="GO" id="GO:0016853">
    <property type="term" value="F:isomerase activity"/>
    <property type="evidence" value="ECO:0007669"/>
    <property type="project" value="UniProtKB-KW"/>
</dbReference>
<evidence type="ECO:0000313" key="8">
    <source>
        <dbReference type="EMBL" id="BAS21545.1"/>
    </source>
</evidence>
<reference evidence="8" key="1">
    <citation type="submission" date="2015-08" db="EMBL/GenBank/DDBJ databases">
        <title>Complete DNA Sequence of Pseudomonas syringae pv. actinidiae, the Causal Agent of Kiwifruit Canker Disease.</title>
        <authorList>
            <person name="Rikkerink E.H.A."/>
            <person name="Fineran P.C."/>
        </authorList>
    </citation>
    <scope>NUCLEOTIDE SEQUENCE</scope>
    <source>
        <strain evidence="8">KHM 243</strain>
        <plasmid evidence="8">pKHM-1</plasmid>
    </source>
</reference>
<comment type="similarity">
    <text evidence="1">Belongs to the thioredoxin family. DsbA subfamily.</text>
</comment>
<organism evidence="8">
    <name type="scientific">Citrobacter freundii</name>
    <dbReference type="NCBI Taxonomy" id="546"/>
    <lineage>
        <taxon>Bacteria</taxon>
        <taxon>Pseudomonadati</taxon>
        <taxon>Pseudomonadota</taxon>
        <taxon>Gammaproteobacteria</taxon>
        <taxon>Enterobacterales</taxon>
        <taxon>Enterobacteriaceae</taxon>
        <taxon>Citrobacter</taxon>
        <taxon>Citrobacter freundii complex</taxon>
    </lineage>
</organism>
<evidence type="ECO:0000256" key="3">
    <source>
        <dbReference type="ARBA" id="ARBA00023002"/>
    </source>
</evidence>
<keyword evidence="5" id="KW-0676">Redox-active center</keyword>
<dbReference type="InterPro" id="IPR013766">
    <property type="entry name" value="Thioredoxin_domain"/>
</dbReference>
<dbReference type="Gene3D" id="3.40.30.10">
    <property type="entry name" value="Glutaredoxin"/>
    <property type="match status" value="1"/>
</dbReference>
<keyword evidence="6" id="KW-0812">Transmembrane</keyword>
<evidence type="ECO:0000256" key="5">
    <source>
        <dbReference type="ARBA" id="ARBA00023284"/>
    </source>
</evidence>
<dbReference type="PANTHER" id="PTHR13887">
    <property type="entry name" value="GLUTATHIONE S-TRANSFERASE KAPPA"/>
    <property type="match status" value="1"/>
</dbReference>
<dbReference type="AlphaFoldDB" id="A0A0K2S3W7"/>
<evidence type="ECO:0000256" key="2">
    <source>
        <dbReference type="ARBA" id="ARBA00022729"/>
    </source>
</evidence>
<dbReference type="GO" id="GO:0016491">
    <property type="term" value="F:oxidoreductase activity"/>
    <property type="evidence" value="ECO:0007669"/>
    <property type="project" value="UniProtKB-KW"/>
</dbReference>
<dbReference type="InterPro" id="IPR012336">
    <property type="entry name" value="Thioredoxin-like_fold"/>
</dbReference>
<dbReference type="PANTHER" id="PTHR13887:SF14">
    <property type="entry name" value="DISULFIDE BOND FORMATION PROTEIN D"/>
    <property type="match status" value="1"/>
</dbReference>
<protein>
    <submittedName>
        <fullName evidence="8">Protein-disulfide isomerase</fullName>
    </submittedName>
</protein>
<sequence length="286" mass="31270">MTEQSTKTLRIGVIAAVFLGLVGTGFGIYQFVKEKELAQEIASVKSTVNQVKDAEGVTFKSKAEFDAAVAASINKFVEQKQQSDIDQKYAQFEGAPEKVEDGKHIYGDLGARFTLVEFSDLECPYCKQFHDTPKQIVDASKGNVNWQWKHMPLDFHNPAAHKEALAAECIAEQKGNRGFWVFINDVFQRSQGNGRGVEDLASVVTGVGADLDAFRECLSSGKYEDKVQADIQKAKSYGVNGTPATFVVDNQTGKSQLLGGAQPAQAIMAVMRKMMIESQQDGSANQ</sequence>
<keyword evidence="8" id="KW-0614">Plasmid</keyword>
<feature type="domain" description="Thioredoxin" evidence="7">
    <location>
        <begin position="83"/>
        <end position="276"/>
    </location>
</feature>
<dbReference type="RefSeq" id="WP_176453557.1">
    <property type="nucleotide sequence ID" value="NZ_AP014939.1"/>
</dbReference>
<dbReference type="InterPro" id="IPR036249">
    <property type="entry name" value="Thioredoxin-like_sf"/>
</dbReference>
<dbReference type="CDD" id="cd02972">
    <property type="entry name" value="DsbA_family"/>
    <property type="match status" value="1"/>
</dbReference>
<evidence type="ECO:0000256" key="1">
    <source>
        <dbReference type="ARBA" id="ARBA00005791"/>
    </source>
</evidence>
<keyword evidence="6" id="KW-0472">Membrane</keyword>
<dbReference type="Pfam" id="PF13462">
    <property type="entry name" value="Thioredoxin_4"/>
    <property type="match status" value="1"/>
</dbReference>
<name>A0A0K2S3W7_CITFR</name>
<dbReference type="SUPFAM" id="SSF52833">
    <property type="entry name" value="Thioredoxin-like"/>
    <property type="match status" value="1"/>
</dbReference>
<keyword evidence="2" id="KW-0732">Signal</keyword>
<keyword evidence="8" id="KW-0413">Isomerase</keyword>
<accession>A0A0K2S3W7</accession>
<keyword evidence="3" id="KW-0560">Oxidoreductase</keyword>
<evidence type="ECO:0000256" key="6">
    <source>
        <dbReference type="SAM" id="Phobius"/>
    </source>
</evidence>
<dbReference type="PROSITE" id="PS51352">
    <property type="entry name" value="THIOREDOXIN_2"/>
    <property type="match status" value="1"/>
</dbReference>
<evidence type="ECO:0000259" key="7">
    <source>
        <dbReference type="PROSITE" id="PS51352"/>
    </source>
</evidence>